<dbReference type="EMBL" id="MKQP01000014">
    <property type="protein sequence ID" value="OMD33231.1"/>
    <property type="molecule type" value="Genomic_DNA"/>
</dbReference>
<comment type="caution">
    <text evidence="1">The sequence shown here is derived from an EMBL/GenBank/DDBJ whole genome shotgun (WGS) entry which is preliminary data.</text>
</comment>
<name>A0A1R0XDT2_9BACL</name>
<dbReference type="InterPro" id="IPR048474">
    <property type="entry name" value="M1E1E6-like_sf"/>
</dbReference>
<sequence>MRKEVTKLEARQRNLKMIMVREYTKKKFKIEDKFTEDAIVKLFFFRQSDLQNSLKYFFAKKGENYIFKKNIAEEIAEMNSKHFNAITNSKEIPQKYIDLFKSFSEDYLKNIFKSDSSEKYDSFYNTFASSLEDLHWFSIPEFSEQIMINRGMIPEDNISEYYNHYHSLEDLYHVLTGKIVPFNSYKGDINLNKRLSFRVFSRRWGHDDTYSVERRTDGWFVSHLSINGSSKKDGIGSMIDNLDHDSIQYPKEGVRYAFQTLWYLADEDEMSIEELQIKLQEIADWISAVEKATGEFQPDWCDYY</sequence>
<proteinExistence type="predicted"/>
<dbReference type="AlphaFoldDB" id="A0A1R0XDT2"/>
<dbReference type="Proteomes" id="UP000187465">
    <property type="component" value="Unassembled WGS sequence"/>
</dbReference>
<accession>A0A1R0XDT2</accession>
<gene>
    <name evidence="1" type="ORF">BJP51_12790</name>
</gene>
<reference evidence="1 2" key="1">
    <citation type="submission" date="2016-10" db="EMBL/GenBank/DDBJ databases">
        <title>Paenibacillus species isolates.</title>
        <authorList>
            <person name="Beno S.M."/>
        </authorList>
    </citation>
    <scope>NUCLEOTIDE SEQUENCE [LARGE SCALE GENOMIC DNA]</scope>
    <source>
        <strain evidence="1 2">FSL H7-0604</strain>
    </source>
</reference>
<dbReference type="RefSeq" id="WP_036689462.1">
    <property type="nucleotide sequence ID" value="NZ_MKQP01000014.1"/>
</dbReference>
<evidence type="ECO:0000313" key="2">
    <source>
        <dbReference type="Proteomes" id="UP000187465"/>
    </source>
</evidence>
<dbReference type="Gene3D" id="3.30.2210.10">
    <property type="entry name" value="Integron cassette protein superfamily"/>
    <property type="match status" value="1"/>
</dbReference>
<protein>
    <submittedName>
        <fullName evidence="1">Uncharacterized protein</fullName>
    </submittedName>
</protein>
<evidence type="ECO:0000313" key="1">
    <source>
        <dbReference type="EMBL" id="OMD33231.1"/>
    </source>
</evidence>
<organism evidence="1 2">
    <name type="scientific">Paenibacillus odorifer</name>
    <dbReference type="NCBI Taxonomy" id="189426"/>
    <lineage>
        <taxon>Bacteria</taxon>
        <taxon>Bacillati</taxon>
        <taxon>Bacillota</taxon>
        <taxon>Bacilli</taxon>
        <taxon>Bacillales</taxon>
        <taxon>Paenibacillaceae</taxon>
        <taxon>Paenibacillus</taxon>
    </lineage>
</organism>